<sequence length="133" mass="14762">MIVKVTTRSLPPPEPPDPLPTPSCSLTHSKPHHRTKLLSPGLVPRASLLPSPSDPIATTKPSSAVKLYHRRLSLESPPGLNGTISGRFSVWIRRFITLSIGFRTIFHPTPTRWSPPASFGSRQNCNRRQRLTD</sequence>
<comment type="caution">
    <text evidence="2">The sequence shown here is derived from an EMBL/GenBank/DDBJ whole genome shotgun (WGS) entry which is preliminary data.</text>
</comment>
<name>A0A565CP54_9BRAS</name>
<dbReference type="EMBL" id="CABITT030000008">
    <property type="protein sequence ID" value="VVB15334.1"/>
    <property type="molecule type" value="Genomic_DNA"/>
</dbReference>
<dbReference type="AlphaFoldDB" id="A0A565CP54"/>
<accession>A0A565CP54</accession>
<evidence type="ECO:0000313" key="2">
    <source>
        <dbReference type="EMBL" id="VVB15334.1"/>
    </source>
</evidence>
<evidence type="ECO:0000313" key="3">
    <source>
        <dbReference type="Proteomes" id="UP000489600"/>
    </source>
</evidence>
<dbReference type="Proteomes" id="UP000489600">
    <property type="component" value="Unassembled WGS sequence"/>
</dbReference>
<evidence type="ECO:0000256" key="1">
    <source>
        <dbReference type="SAM" id="MobiDB-lite"/>
    </source>
</evidence>
<feature type="region of interest" description="Disordered" evidence="1">
    <location>
        <begin position="113"/>
        <end position="133"/>
    </location>
</feature>
<gene>
    <name evidence="2" type="ORF">ANE_LOCUS25778</name>
</gene>
<reference evidence="2" key="1">
    <citation type="submission" date="2019-07" db="EMBL/GenBank/DDBJ databases">
        <authorList>
            <person name="Dittberner H."/>
        </authorList>
    </citation>
    <scope>NUCLEOTIDE SEQUENCE [LARGE SCALE GENOMIC DNA]</scope>
</reference>
<feature type="compositionally biased region" description="Pro residues" evidence="1">
    <location>
        <begin position="10"/>
        <end position="21"/>
    </location>
</feature>
<keyword evidence="3" id="KW-1185">Reference proteome</keyword>
<proteinExistence type="predicted"/>
<protein>
    <submittedName>
        <fullName evidence="2">Uncharacterized protein</fullName>
    </submittedName>
</protein>
<feature type="region of interest" description="Disordered" evidence="1">
    <location>
        <begin position="1"/>
        <end position="44"/>
    </location>
</feature>
<organism evidence="2 3">
    <name type="scientific">Arabis nemorensis</name>
    <dbReference type="NCBI Taxonomy" id="586526"/>
    <lineage>
        <taxon>Eukaryota</taxon>
        <taxon>Viridiplantae</taxon>
        <taxon>Streptophyta</taxon>
        <taxon>Embryophyta</taxon>
        <taxon>Tracheophyta</taxon>
        <taxon>Spermatophyta</taxon>
        <taxon>Magnoliopsida</taxon>
        <taxon>eudicotyledons</taxon>
        <taxon>Gunneridae</taxon>
        <taxon>Pentapetalae</taxon>
        <taxon>rosids</taxon>
        <taxon>malvids</taxon>
        <taxon>Brassicales</taxon>
        <taxon>Brassicaceae</taxon>
        <taxon>Arabideae</taxon>
        <taxon>Arabis</taxon>
    </lineage>
</organism>